<dbReference type="GO" id="GO:0006633">
    <property type="term" value="P:fatty acid biosynthetic process"/>
    <property type="evidence" value="ECO:0007669"/>
    <property type="project" value="TreeGrafter"/>
</dbReference>
<reference evidence="2 3" key="1">
    <citation type="submission" date="2016-11" db="EMBL/GenBank/DDBJ databases">
        <authorList>
            <person name="Jaros S."/>
            <person name="Januszkiewicz K."/>
            <person name="Wedrychowicz H."/>
        </authorList>
    </citation>
    <scope>NUCLEOTIDE SEQUENCE [LARGE SCALE GENOMIC DNA]</scope>
    <source>
        <strain evidence="2 3">DSM 17459</strain>
    </source>
</reference>
<dbReference type="Gene3D" id="3.10.129.10">
    <property type="entry name" value="Hotdog Thioesterase"/>
    <property type="match status" value="1"/>
</dbReference>
<dbReference type="SUPFAM" id="SSF54637">
    <property type="entry name" value="Thioesterase/thiol ester dehydrase-isomerase"/>
    <property type="match status" value="1"/>
</dbReference>
<feature type="domain" description="MaoC-like" evidence="1">
    <location>
        <begin position="17"/>
        <end position="111"/>
    </location>
</feature>
<evidence type="ECO:0000313" key="2">
    <source>
        <dbReference type="EMBL" id="SHE70512.1"/>
    </source>
</evidence>
<dbReference type="InterPro" id="IPR002539">
    <property type="entry name" value="MaoC-like_dom"/>
</dbReference>
<dbReference type="STRING" id="1122155.SAMN02745158_01318"/>
<evidence type="ECO:0000313" key="3">
    <source>
        <dbReference type="Proteomes" id="UP000184245"/>
    </source>
</evidence>
<proteinExistence type="predicted"/>
<dbReference type="AlphaFoldDB" id="A0A1M4VNY3"/>
<name>A0A1M4VNY3_9CLOT</name>
<dbReference type="EMBL" id="FQVI01000004">
    <property type="protein sequence ID" value="SHE70512.1"/>
    <property type="molecule type" value="Genomic_DNA"/>
</dbReference>
<evidence type="ECO:0000259" key="1">
    <source>
        <dbReference type="Pfam" id="PF01575"/>
    </source>
</evidence>
<dbReference type="PANTHER" id="PTHR43437">
    <property type="entry name" value="HYDROXYACYL-THIOESTER DEHYDRATASE TYPE 2, MITOCHONDRIAL-RELATED"/>
    <property type="match status" value="1"/>
</dbReference>
<keyword evidence="3" id="KW-1185">Reference proteome</keyword>
<dbReference type="Pfam" id="PF01575">
    <property type="entry name" value="MaoC_dehydratas"/>
    <property type="match status" value="1"/>
</dbReference>
<dbReference type="GO" id="GO:0019171">
    <property type="term" value="F:(3R)-hydroxyacyl-[acyl-carrier-protein] dehydratase activity"/>
    <property type="evidence" value="ECO:0007669"/>
    <property type="project" value="TreeGrafter"/>
</dbReference>
<protein>
    <submittedName>
        <fullName evidence="2">3-hydroxybutyryl-CoA dehydratase</fullName>
    </submittedName>
</protein>
<accession>A0A1M4VNY3</accession>
<dbReference type="PANTHER" id="PTHR43437:SF3">
    <property type="entry name" value="HYDROXYACYL-THIOESTER DEHYDRATASE TYPE 2, MITOCHONDRIAL"/>
    <property type="match status" value="1"/>
</dbReference>
<dbReference type="InterPro" id="IPR029069">
    <property type="entry name" value="HotDog_dom_sf"/>
</dbReference>
<dbReference type="CDD" id="cd03449">
    <property type="entry name" value="R_hydratase"/>
    <property type="match status" value="1"/>
</dbReference>
<dbReference type="OrthoDB" id="9801625at2"/>
<organism evidence="2 3">
    <name type="scientific">Lactonifactor longoviformis DSM 17459</name>
    <dbReference type="NCBI Taxonomy" id="1122155"/>
    <lineage>
        <taxon>Bacteria</taxon>
        <taxon>Bacillati</taxon>
        <taxon>Bacillota</taxon>
        <taxon>Clostridia</taxon>
        <taxon>Eubacteriales</taxon>
        <taxon>Clostridiaceae</taxon>
        <taxon>Lactonifactor</taxon>
    </lineage>
</organism>
<dbReference type="Proteomes" id="UP000184245">
    <property type="component" value="Unassembled WGS sequence"/>
</dbReference>
<dbReference type="RefSeq" id="WP_072850118.1">
    <property type="nucleotide sequence ID" value="NZ_FQVI01000004.1"/>
</dbReference>
<dbReference type="InterPro" id="IPR050965">
    <property type="entry name" value="UPF0336/Enoyl-CoA_hydratase"/>
</dbReference>
<gene>
    <name evidence="2" type="ORF">SAMN02745158_01318</name>
</gene>
<sequence>MSYVYSQIKVGDSESFSKTITAADILLFAAVSGDQNQLHMNDEYAKTTPFGKRIAHGALTSALIPAALTAAFPGSIYISQYVEFKGPVFIGDTITAVVTCREKKERNRVIMQTNCYNQNGDCVLEGTAETKLAKEQVH</sequence>